<sequence>MDSAEDWQHNQVQFEKETLA</sequence>
<proteinExistence type="predicted"/>
<name>A0A9W4GDM9_BLUGR</name>
<organism evidence="2 3">
    <name type="scientific">Blumeria graminis f. sp. triticale</name>
    <dbReference type="NCBI Taxonomy" id="1689686"/>
    <lineage>
        <taxon>Eukaryota</taxon>
        <taxon>Fungi</taxon>
        <taxon>Dikarya</taxon>
        <taxon>Ascomycota</taxon>
        <taxon>Pezizomycotina</taxon>
        <taxon>Leotiomycetes</taxon>
        <taxon>Erysiphales</taxon>
        <taxon>Erysiphaceae</taxon>
        <taxon>Blumeria</taxon>
    </lineage>
</organism>
<evidence type="ECO:0000313" key="3">
    <source>
        <dbReference type="Proteomes" id="UP000683417"/>
    </source>
</evidence>
<reference evidence="2" key="1">
    <citation type="submission" date="2020-10" db="EMBL/GenBank/DDBJ databases">
        <authorList>
            <person name="Muller C M."/>
        </authorList>
    </citation>
    <scope>NUCLEOTIDE SEQUENCE</scope>
    <source>
        <strain evidence="2">THUN-12</strain>
    </source>
</reference>
<protein>
    <submittedName>
        <fullName evidence="2">BgTH12-01947</fullName>
    </submittedName>
</protein>
<dbReference type="Proteomes" id="UP000683417">
    <property type="component" value="Unassembled WGS sequence"/>
</dbReference>
<accession>A0A9W4GDM9</accession>
<evidence type="ECO:0000256" key="1">
    <source>
        <dbReference type="SAM" id="MobiDB-lite"/>
    </source>
</evidence>
<evidence type="ECO:0000313" key="2">
    <source>
        <dbReference type="EMBL" id="CAD6501697.1"/>
    </source>
</evidence>
<comment type="caution">
    <text evidence="2">The sequence shown here is derived from an EMBL/GenBank/DDBJ whole genome shotgun (WGS) entry which is preliminary data.</text>
</comment>
<feature type="region of interest" description="Disordered" evidence="1">
    <location>
        <begin position="1"/>
        <end position="20"/>
    </location>
</feature>
<dbReference type="AlphaFoldDB" id="A0A9W4GDM9"/>
<dbReference type="EMBL" id="CAJHIT010000005">
    <property type="protein sequence ID" value="CAD6501697.1"/>
    <property type="molecule type" value="Genomic_DNA"/>
</dbReference>
<gene>
    <name evidence="2" type="ORF">BGTH12_LOCUS3055</name>
</gene>